<dbReference type="PROSITE" id="PS50082">
    <property type="entry name" value="WD_REPEATS_2"/>
    <property type="match status" value="7"/>
</dbReference>
<dbReference type="Gene3D" id="1.10.510.10">
    <property type="entry name" value="Transferase(Phosphotransferase) domain 1"/>
    <property type="match status" value="1"/>
</dbReference>
<dbReference type="SUPFAM" id="SSF56112">
    <property type="entry name" value="Protein kinase-like (PK-like)"/>
    <property type="match status" value="1"/>
</dbReference>
<evidence type="ECO:0000256" key="2">
    <source>
        <dbReference type="ARBA" id="ARBA00022737"/>
    </source>
</evidence>
<feature type="repeat" description="WD" evidence="3">
    <location>
        <begin position="102"/>
        <end position="143"/>
    </location>
</feature>
<feature type="repeat" description="WD" evidence="3">
    <location>
        <begin position="188"/>
        <end position="229"/>
    </location>
</feature>
<feature type="repeat" description="WD" evidence="3">
    <location>
        <begin position="16"/>
        <end position="48"/>
    </location>
</feature>
<feature type="domain" description="Protein kinase" evidence="4">
    <location>
        <begin position="347"/>
        <end position="526"/>
    </location>
</feature>
<keyword evidence="2" id="KW-0677">Repeat</keyword>
<dbReference type="GO" id="GO:0005524">
    <property type="term" value="F:ATP binding"/>
    <property type="evidence" value="ECO:0007669"/>
    <property type="project" value="InterPro"/>
</dbReference>
<dbReference type="PANTHER" id="PTHR19879">
    <property type="entry name" value="TRANSCRIPTION INITIATION FACTOR TFIID"/>
    <property type="match status" value="1"/>
</dbReference>
<feature type="repeat" description="WD" evidence="3">
    <location>
        <begin position="274"/>
        <end position="307"/>
    </location>
</feature>
<dbReference type="PROSITE" id="PS50294">
    <property type="entry name" value="WD_REPEATS_REGION"/>
    <property type="match status" value="7"/>
</dbReference>
<dbReference type="InterPro" id="IPR001680">
    <property type="entry name" value="WD40_rpt"/>
</dbReference>
<dbReference type="SMART" id="SM00220">
    <property type="entry name" value="S_TKc"/>
    <property type="match status" value="1"/>
</dbReference>
<dbReference type="InterPro" id="IPR036322">
    <property type="entry name" value="WD40_repeat_dom_sf"/>
</dbReference>
<dbReference type="CDD" id="cd00200">
    <property type="entry name" value="WD40"/>
    <property type="match status" value="1"/>
</dbReference>
<accession>A0A8H3GH33</accession>
<dbReference type="Gene3D" id="2.130.10.10">
    <property type="entry name" value="YVTN repeat-like/Quinoprotein amine dehydrogenase"/>
    <property type="match status" value="3"/>
</dbReference>
<dbReference type="PANTHER" id="PTHR19879:SF9">
    <property type="entry name" value="TRANSCRIPTION INITIATION FACTOR TFIID SUBUNIT 5"/>
    <property type="match status" value="1"/>
</dbReference>
<dbReference type="GO" id="GO:0004672">
    <property type="term" value="F:protein kinase activity"/>
    <property type="evidence" value="ECO:0007669"/>
    <property type="project" value="InterPro"/>
</dbReference>
<dbReference type="InterPro" id="IPR019775">
    <property type="entry name" value="WD40_repeat_CS"/>
</dbReference>
<reference evidence="5" key="1">
    <citation type="submission" date="2021-01" db="EMBL/GenBank/DDBJ databases">
        <authorList>
            <person name="Kaushik A."/>
        </authorList>
    </citation>
    <scope>NUCLEOTIDE SEQUENCE</scope>
    <source>
        <strain evidence="5">AG1-1C</strain>
    </source>
</reference>
<feature type="repeat" description="WD" evidence="3">
    <location>
        <begin position="145"/>
        <end position="186"/>
    </location>
</feature>
<dbReference type="PROSITE" id="PS50011">
    <property type="entry name" value="PROTEIN_KINASE_DOM"/>
    <property type="match status" value="1"/>
</dbReference>
<evidence type="ECO:0000256" key="3">
    <source>
        <dbReference type="PROSITE-ProRule" id="PRU00221"/>
    </source>
</evidence>
<name>A0A8H3GH33_9AGAM</name>
<comment type="caution">
    <text evidence="5">The sequence shown here is derived from an EMBL/GenBank/DDBJ whole genome shotgun (WGS) entry which is preliminary data.</text>
</comment>
<dbReference type="PROSITE" id="PS00678">
    <property type="entry name" value="WD_REPEATS_1"/>
    <property type="match status" value="5"/>
</dbReference>
<dbReference type="SMART" id="SM00320">
    <property type="entry name" value="WD40"/>
    <property type="match status" value="7"/>
</dbReference>
<dbReference type="EMBL" id="CAJMWS010000588">
    <property type="protein sequence ID" value="CAE6452967.1"/>
    <property type="molecule type" value="Genomic_DNA"/>
</dbReference>
<dbReference type="InterPro" id="IPR011009">
    <property type="entry name" value="Kinase-like_dom_sf"/>
</dbReference>
<dbReference type="SUPFAM" id="SSF50978">
    <property type="entry name" value="WD40 repeat-like"/>
    <property type="match status" value="1"/>
</dbReference>
<dbReference type="Pfam" id="PF00400">
    <property type="entry name" value="WD40"/>
    <property type="match status" value="7"/>
</dbReference>
<dbReference type="InterPro" id="IPR000719">
    <property type="entry name" value="Prot_kinase_dom"/>
</dbReference>
<organism evidence="5 6">
    <name type="scientific">Rhizoctonia solani</name>
    <dbReference type="NCBI Taxonomy" id="456999"/>
    <lineage>
        <taxon>Eukaryota</taxon>
        <taxon>Fungi</taxon>
        <taxon>Dikarya</taxon>
        <taxon>Basidiomycota</taxon>
        <taxon>Agaricomycotina</taxon>
        <taxon>Agaricomycetes</taxon>
        <taxon>Cantharellales</taxon>
        <taxon>Ceratobasidiaceae</taxon>
        <taxon>Rhizoctonia</taxon>
    </lineage>
</organism>
<evidence type="ECO:0000313" key="5">
    <source>
        <dbReference type="EMBL" id="CAE6452967.1"/>
    </source>
</evidence>
<sequence length="526" mass="57136">MSHNSPTEDPLGLIAHEGHESFVYSVAFSPDGNSVVSGSEDKTVRIWSAHSPAPIGGPFRGHTAGVCSVGYSPLGNVVASGSLDHTIRLWDVNTGTQIDEPLSGHTGCVNSIAFSPNGKFIASGSADKSVRMWDVDTRTPATDPFWGHDKGICSVDFSPNANQVASGSWDRTVRVWDTERGVVIGRPFTGHHDVVRSVAYAPDGYQVASGSSDDTLQLWDIRSGKPIGRSYKSQNGSIFSVAFSPSGTWIVSGSSYGTVCIWDVRTGQLVADTFNKDTDWVRSVKFSPSGRSIVSGSGDQKVMIWNVMENLSRSNNLVSRNTSINEIFGLLLQRGCVNLTSQMDPEHGFSPTPFGGGYGDIRVGKLRNKTKVAIKTLRMTSTGQSDDKLLKHATHEIYLWSRMKHENIHRLLGVIVVEGHSLGMVSEWMHNGNLRDYMLRHPGFDRYKTCMQIASGLAYMHEWNAIHGDLKAMNVLVSSEGVAQLTDFGVSTISVASIGFTTTTSALALSARWAVRSRTTSGFSEK</sequence>
<evidence type="ECO:0000259" key="4">
    <source>
        <dbReference type="PROSITE" id="PS50011"/>
    </source>
</evidence>
<keyword evidence="1 3" id="KW-0853">WD repeat</keyword>
<dbReference type="AlphaFoldDB" id="A0A8H3GH33"/>
<protein>
    <recommendedName>
        <fullName evidence="4">Protein kinase domain-containing protein</fullName>
    </recommendedName>
</protein>
<dbReference type="Proteomes" id="UP000663846">
    <property type="component" value="Unassembled WGS sequence"/>
</dbReference>
<evidence type="ECO:0000313" key="6">
    <source>
        <dbReference type="Proteomes" id="UP000663846"/>
    </source>
</evidence>
<feature type="repeat" description="WD" evidence="3">
    <location>
        <begin position="231"/>
        <end position="272"/>
    </location>
</feature>
<dbReference type="Pfam" id="PF07714">
    <property type="entry name" value="PK_Tyr_Ser-Thr"/>
    <property type="match status" value="1"/>
</dbReference>
<dbReference type="InterPro" id="IPR001245">
    <property type="entry name" value="Ser-Thr/Tyr_kinase_cat_dom"/>
</dbReference>
<dbReference type="PRINTS" id="PR00320">
    <property type="entry name" value="GPROTEINBRPT"/>
</dbReference>
<evidence type="ECO:0000256" key="1">
    <source>
        <dbReference type="ARBA" id="ARBA00022574"/>
    </source>
</evidence>
<feature type="repeat" description="WD" evidence="3">
    <location>
        <begin position="59"/>
        <end position="100"/>
    </location>
</feature>
<dbReference type="InterPro" id="IPR015943">
    <property type="entry name" value="WD40/YVTN_repeat-like_dom_sf"/>
</dbReference>
<dbReference type="InterPro" id="IPR020472">
    <property type="entry name" value="WD40_PAC1"/>
</dbReference>
<gene>
    <name evidence="5" type="ORF">RDB_LOCUS148247</name>
</gene>
<proteinExistence type="predicted"/>